<accession>A0A2V1HYL8</accession>
<evidence type="ECO:0000313" key="2">
    <source>
        <dbReference type="EMBL" id="PVZ95917.1"/>
    </source>
</evidence>
<sequence length="188" mass="20403">MSAARTGSRRVRTLARVAVGALGAVLVWVIAGLPVFVFPVEEKPAKADVVLVIGPVDPWRMRMADQLLDADVSDNLLVSAPTEGIPKIPECVDDGREDTAVHCEQPAPFTTRGEARYLAREMEENGWSTAIVITATPHIARTRMLMDRCVPDGVSVMGDEPGYDLTDWGFEYVYQTAAFAKAAVLQGC</sequence>
<evidence type="ECO:0000313" key="3">
    <source>
        <dbReference type="Proteomes" id="UP000244893"/>
    </source>
</evidence>
<comment type="caution">
    <text evidence="2">The sequence shown here is derived from an EMBL/GenBank/DDBJ whole genome shotgun (WGS) entry which is preliminary data.</text>
</comment>
<feature type="transmembrane region" description="Helical" evidence="1">
    <location>
        <begin position="14"/>
        <end position="38"/>
    </location>
</feature>
<dbReference type="Proteomes" id="UP000244893">
    <property type="component" value="Unassembled WGS sequence"/>
</dbReference>
<keyword evidence="1" id="KW-0812">Transmembrane</keyword>
<gene>
    <name evidence="2" type="ORF">DDQ50_05485</name>
</gene>
<dbReference type="AlphaFoldDB" id="A0A2V1HYL8"/>
<name>A0A2V1HYL8_9MICO</name>
<keyword evidence="1" id="KW-0472">Membrane</keyword>
<proteinExistence type="predicted"/>
<dbReference type="EMBL" id="QEOP01000001">
    <property type="protein sequence ID" value="PVZ95917.1"/>
    <property type="molecule type" value="Genomic_DNA"/>
</dbReference>
<keyword evidence="1" id="KW-1133">Transmembrane helix</keyword>
<keyword evidence="3" id="KW-1185">Reference proteome</keyword>
<reference evidence="2 3" key="1">
    <citation type="submission" date="2018-05" db="EMBL/GenBank/DDBJ databases">
        <title>Amnibacterium sp. M8JJ-5, whole genome shotgun sequence.</title>
        <authorList>
            <person name="Tuo L."/>
        </authorList>
    </citation>
    <scope>NUCLEOTIDE SEQUENCE [LARGE SCALE GENOMIC DNA]</scope>
    <source>
        <strain evidence="2 3">M8JJ-5</strain>
    </source>
</reference>
<protein>
    <submittedName>
        <fullName evidence="2">YdcF family protein</fullName>
    </submittedName>
</protein>
<evidence type="ECO:0000256" key="1">
    <source>
        <dbReference type="SAM" id="Phobius"/>
    </source>
</evidence>
<organism evidence="2 3">
    <name type="scientific">Amnibacterium flavum</name>
    <dbReference type="NCBI Taxonomy" id="2173173"/>
    <lineage>
        <taxon>Bacteria</taxon>
        <taxon>Bacillati</taxon>
        <taxon>Actinomycetota</taxon>
        <taxon>Actinomycetes</taxon>
        <taxon>Micrococcales</taxon>
        <taxon>Microbacteriaceae</taxon>
        <taxon>Amnibacterium</taxon>
    </lineage>
</organism>